<feature type="compositionally biased region" description="Polar residues" evidence="1">
    <location>
        <begin position="1"/>
        <end position="12"/>
    </location>
</feature>
<keyword evidence="3" id="KW-1185">Reference proteome</keyword>
<evidence type="ECO:0000313" key="3">
    <source>
        <dbReference type="Proteomes" id="UP000694565"/>
    </source>
</evidence>
<reference evidence="2" key="1">
    <citation type="submission" date="2025-08" db="UniProtKB">
        <authorList>
            <consortium name="Ensembl"/>
        </authorList>
    </citation>
    <scope>IDENTIFICATION</scope>
</reference>
<evidence type="ECO:0000313" key="2">
    <source>
        <dbReference type="Ensembl" id="ENSCLMP00005031598.1"/>
    </source>
</evidence>
<sequence>MSASRRVTSTSGRCKASVSRSKEHPAPRGASKVLAERNQAVVAVGAWVEESANMITLKEAETSGFLALCFQNNQ</sequence>
<reference evidence="2" key="2">
    <citation type="submission" date="2025-09" db="UniProtKB">
        <authorList>
            <consortium name="Ensembl"/>
        </authorList>
    </citation>
    <scope>IDENTIFICATION</scope>
</reference>
<organism evidence="2 3">
    <name type="scientific">Cyclopterus lumpus</name>
    <name type="common">Lumpsucker</name>
    <dbReference type="NCBI Taxonomy" id="8103"/>
    <lineage>
        <taxon>Eukaryota</taxon>
        <taxon>Metazoa</taxon>
        <taxon>Chordata</taxon>
        <taxon>Craniata</taxon>
        <taxon>Vertebrata</taxon>
        <taxon>Euteleostomi</taxon>
        <taxon>Actinopterygii</taxon>
        <taxon>Neopterygii</taxon>
        <taxon>Teleostei</taxon>
        <taxon>Neoteleostei</taxon>
        <taxon>Acanthomorphata</taxon>
        <taxon>Eupercaria</taxon>
        <taxon>Perciformes</taxon>
        <taxon>Cottioidei</taxon>
        <taxon>Cottales</taxon>
        <taxon>Cyclopteridae</taxon>
        <taxon>Cyclopterus</taxon>
    </lineage>
</organism>
<proteinExistence type="predicted"/>
<dbReference type="Ensembl" id="ENSCLMT00005032960.1">
    <property type="protein sequence ID" value="ENSCLMP00005031598.1"/>
    <property type="gene ID" value="ENSCLMG00005015259.1"/>
</dbReference>
<dbReference type="Proteomes" id="UP000694565">
    <property type="component" value="Unplaced"/>
</dbReference>
<dbReference type="AlphaFoldDB" id="A0A8C2ZR07"/>
<evidence type="ECO:0000256" key="1">
    <source>
        <dbReference type="SAM" id="MobiDB-lite"/>
    </source>
</evidence>
<name>A0A8C2ZR07_CYCLU</name>
<protein>
    <submittedName>
        <fullName evidence="2">Uncharacterized protein</fullName>
    </submittedName>
</protein>
<feature type="region of interest" description="Disordered" evidence="1">
    <location>
        <begin position="1"/>
        <end position="32"/>
    </location>
</feature>
<accession>A0A8C2ZR07</accession>